<reference evidence="1 2" key="1">
    <citation type="submission" date="2018-06" db="EMBL/GenBank/DDBJ databases">
        <authorList>
            <consortium name="Pathogen Informatics"/>
            <person name="Doyle S."/>
        </authorList>
    </citation>
    <scope>NUCLEOTIDE SEQUENCE [LARGE SCALE GENOMIC DNA]</scope>
    <source>
        <strain evidence="1 2">NCTC13532</strain>
    </source>
</reference>
<sequence length="48" mass="5599">MPDTKLLILIRMISFILNQQTEEFGSDFEDLNKDKKISASIQWIIKVS</sequence>
<evidence type="ECO:0000313" key="2">
    <source>
        <dbReference type="Proteomes" id="UP000254282"/>
    </source>
</evidence>
<proteinExistence type="predicted"/>
<name>A0A381FRH0_9FLAO</name>
<evidence type="ECO:0000313" key="1">
    <source>
        <dbReference type="EMBL" id="SUX48761.1"/>
    </source>
</evidence>
<dbReference type="EMBL" id="UFVR01000004">
    <property type="protein sequence ID" value="SUX48761.1"/>
    <property type="molecule type" value="Genomic_DNA"/>
</dbReference>
<organism evidence="1 2">
    <name type="scientific">Chryseobacterium indoltheticum</name>
    <dbReference type="NCBI Taxonomy" id="254"/>
    <lineage>
        <taxon>Bacteria</taxon>
        <taxon>Pseudomonadati</taxon>
        <taxon>Bacteroidota</taxon>
        <taxon>Flavobacteriia</taxon>
        <taxon>Flavobacteriales</taxon>
        <taxon>Weeksellaceae</taxon>
        <taxon>Chryseobacterium group</taxon>
        <taxon>Chryseobacterium</taxon>
    </lineage>
</organism>
<protein>
    <submittedName>
        <fullName evidence="1">Uncharacterized protein</fullName>
    </submittedName>
</protein>
<dbReference type="Proteomes" id="UP000254282">
    <property type="component" value="Unassembled WGS sequence"/>
</dbReference>
<gene>
    <name evidence="1" type="ORF">NCTC13532_04372</name>
</gene>
<accession>A0A381FRH0</accession>
<dbReference type="AlphaFoldDB" id="A0A381FRH0"/>